<dbReference type="RefSeq" id="WP_208897465.1">
    <property type="nucleotide sequence ID" value="NZ_CP011497.1"/>
</dbReference>
<proteinExistence type="predicted"/>
<reference evidence="1 2" key="1">
    <citation type="journal article" date="2015" name="ISME J.">
        <title>Draft Genome Sequence of Streptomyces incarnatus NRRL8089, which Produces the Nucleoside Antibiotic Sinefungin.</title>
        <authorList>
            <person name="Oshima K."/>
            <person name="Hattori M."/>
            <person name="Shimizu H."/>
            <person name="Fukuda K."/>
            <person name="Nemoto M."/>
            <person name="Inagaki K."/>
            <person name="Tamura T."/>
        </authorList>
    </citation>
    <scope>NUCLEOTIDE SEQUENCE [LARGE SCALE GENOMIC DNA]</scope>
    <source>
        <strain evidence="1 2">NRRL 8089</strain>
    </source>
</reference>
<organism evidence="1 2">
    <name type="scientific">Streptomyces incarnatus</name>
    <dbReference type="NCBI Taxonomy" id="665007"/>
    <lineage>
        <taxon>Bacteria</taxon>
        <taxon>Bacillati</taxon>
        <taxon>Actinomycetota</taxon>
        <taxon>Actinomycetes</taxon>
        <taxon>Kitasatosporales</taxon>
        <taxon>Streptomycetaceae</taxon>
        <taxon>Streptomyces</taxon>
    </lineage>
</organism>
<dbReference type="PANTHER" id="PTHR39441:SF1">
    <property type="entry name" value="DUF2252 DOMAIN-CONTAINING PROTEIN"/>
    <property type="match status" value="1"/>
</dbReference>
<keyword evidence="2" id="KW-1185">Reference proteome</keyword>
<dbReference type="Proteomes" id="UP000035366">
    <property type="component" value="Chromosome"/>
</dbReference>
<evidence type="ECO:0000313" key="1">
    <source>
        <dbReference type="EMBL" id="AKJ09275.1"/>
    </source>
</evidence>
<dbReference type="InterPro" id="IPR018721">
    <property type="entry name" value="DUF2252"/>
</dbReference>
<dbReference type="EMBL" id="CP011497">
    <property type="protein sequence ID" value="AKJ09275.1"/>
    <property type="molecule type" value="Genomic_DNA"/>
</dbReference>
<sequence length="469" mass="52177">MTAPSAVTVALSPADRAARGRRARRRAPRSVHGVFEAAPDRPDVVDVLERQAATRVAELVPIRYGRMLASPFRFYRGAAAVMAADLAPLPRTGLEVQLCGDAHLLNFGLLASPERHLVFDINDFDETFPGPFEWDVKRLAASLAVAGRENGFTRQEQDEAVRTCVRAYRQRMREFAGMRTLDIWYARDDADRLRGLLAASMDEESRRRTAEAAARARSRTQLRAFAKLTRRTPEGRRIAADPPLLTPLRELRGETSTDEEHKTLQALLESYARTLPPDRRHLLRHYRLVDMARKVVGVGSVGTRCWVLLLLGRDDDDPLLLQAKEAQESVLAAHTGGERYDNQGRRVVDGQRLLQAAGDIFLGWTRVVGLDGRERDFYVRQLWDWKGSLRPEHWGPDLLSLSGRVCGAALARAHARSGDPVAIAAYLGGGDRFDRALCGFAQAYADRTERDFEALGGAVRAGRIVAADL</sequence>
<name>A0ABN4G603_9ACTN</name>
<evidence type="ECO:0000313" key="2">
    <source>
        <dbReference type="Proteomes" id="UP000035366"/>
    </source>
</evidence>
<dbReference type="PANTHER" id="PTHR39441">
    <property type="entry name" value="DUF2252 DOMAIN-CONTAINING PROTEIN"/>
    <property type="match status" value="1"/>
</dbReference>
<accession>A0ABN4G603</accession>
<gene>
    <name evidence="1" type="ORF">ABB07_04355</name>
</gene>
<dbReference type="Pfam" id="PF10009">
    <property type="entry name" value="DUF2252"/>
    <property type="match status" value="1"/>
</dbReference>
<evidence type="ECO:0008006" key="3">
    <source>
        <dbReference type="Google" id="ProtNLM"/>
    </source>
</evidence>
<protein>
    <recommendedName>
        <fullName evidence="3">DUF2252 domain-containing protein</fullName>
    </recommendedName>
</protein>